<proteinExistence type="predicted"/>
<comment type="caution">
    <text evidence="1">The sequence shown here is derived from an EMBL/GenBank/DDBJ whole genome shotgun (WGS) entry which is preliminary data.</text>
</comment>
<reference evidence="1 2" key="1">
    <citation type="submission" date="2019-01" db="EMBL/GenBank/DDBJ databases">
        <title>Draft genome sequence of Dictyobacter sp. Uno17.</title>
        <authorList>
            <person name="Wang C.M."/>
            <person name="Zheng Y."/>
            <person name="Sakai Y."/>
            <person name="Abe K."/>
            <person name="Yokota A."/>
            <person name="Yabe S."/>
        </authorList>
    </citation>
    <scope>NUCLEOTIDE SEQUENCE [LARGE SCALE GENOMIC DNA]</scope>
    <source>
        <strain evidence="1 2">Uno17</strain>
    </source>
</reference>
<organism evidence="1 2">
    <name type="scientific">Dictyobacter arantiisoli</name>
    <dbReference type="NCBI Taxonomy" id="2014874"/>
    <lineage>
        <taxon>Bacteria</taxon>
        <taxon>Bacillati</taxon>
        <taxon>Chloroflexota</taxon>
        <taxon>Ktedonobacteria</taxon>
        <taxon>Ktedonobacterales</taxon>
        <taxon>Dictyobacteraceae</taxon>
        <taxon>Dictyobacter</taxon>
    </lineage>
</organism>
<name>A0A5A5TEW2_9CHLR</name>
<protein>
    <submittedName>
        <fullName evidence="1">Uncharacterized protein</fullName>
    </submittedName>
</protein>
<dbReference type="Proteomes" id="UP000322530">
    <property type="component" value="Unassembled WGS sequence"/>
</dbReference>
<dbReference type="AlphaFoldDB" id="A0A5A5TEW2"/>
<dbReference type="RefSeq" id="WP_149402699.1">
    <property type="nucleotide sequence ID" value="NZ_BIXY01000051.1"/>
</dbReference>
<dbReference type="EMBL" id="BIXY01000051">
    <property type="protein sequence ID" value="GCF09778.1"/>
    <property type="molecule type" value="Genomic_DNA"/>
</dbReference>
<gene>
    <name evidence="1" type="ORF">KDI_33420</name>
</gene>
<evidence type="ECO:0000313" key="2">
    <source>
        <dbReference type="Proteomes" id="UP000322530"/>
    </source>
</evidence>
<accession>A0A5A5TEW2</accession>
<sequence length="160" mass="17396">MRNKKILIFILCLLVLLFIISITIGTTHSDDQTFQEPDWLSSLGNLMAKPQPLQLADLKPSTASCLQQGKLVVPAGTTCIFAIQQSSFTQRVISLRLIQGTSARLILTNQEGIPPMQQTLPDTGAQTNTDLNIYPGKEYGQLSIQCLNPEGASACLLAPK</sequence>
<keyword evidence="2" id="KW-1185">Reference proteome</keyword>
<evidence type="ECO:0000313" key="1">
    <source>
        <dbReference type="EMBL" id="GCF09778.1"/>
    </source>
</evidence>